<proteinExistence type="predicted"/>
<accession>A0A1T4VUN2</accession>
<dbReference type="SUPFAM" id="SSF141371">
    <property type="entry name" value="PilZ domain-like"/>
    <property type="match status" value="2"/>
</dbReference>
<protein>
    <submittedName>
        <fullName evidence="6">Protein YcgR</fullName>
    </submittedName>
</protein>
<dbReference type="InterPro" id="IPR009875">
    <property type="entry name" value="PilZ_domain"/>
</dbReference>
<dbReference type="Proteomes" id="UP000190162">
    <property type="component" value="Unassembled WGS sequence"/>
</dbReference>
<dbReference type="AlphaFoldDB" id="A0A1T4VUN2"/>
<keyword evidence="1" id="KW-0973">c-di-GMP</keyword>
<evidence type="ECO:0000256" key="1">
    <source>
        <dbReference type="ARBA" id="ARBA00022636"/>
    </source>
</evidence>
<evidence type="ECO:0000259" key="4">
    <source>
        <dbReference type="Pfam" id="PF07238"/>
    </source>
</evidence>
<feature type="domain" description="PilZ" evidence="4">
    <location>
        <begin position="117"/>
        <end position="216"/>
    </location>
</feature>
<evidence type="ECO:0000313" key="7">
    <source>
        <dbReference type="Proteomes" id="UP000190162"/>
    </source>
</evidence>
<gene>
    <name evidence="6" type="ORF">SAMN02745132_04305</name>
</gene>
<dbReference type="InterPro" id="IPR012349">
    <property type="entry name" value="Split_barrel_FMN-bd"/>
</dbReference>
<dbReference type="Pfam" id="PF07238">
    <property type="entry name" value="PilZ"/>
    <property type="match status" value="1"/>
</dbReference>
<evidence type="ECO:0000313" key="6">
    <source>
        <dbReference type="EMBL" id="SKA68548.1"/>
    </source>
</evidence>
<organism evidence="6 7">
    <name type="scientific">Enterovibrio nigricans DSM 22720</name>
    <dbReference type="NCBI Taxonomy" id="1121868"/>
    <lineage>
        <taxon>Bacteria</taxon>
        <taxon>Pseudomonadati</taxon>
        <taxon>Pseudomonadota</taxon>
        <taxon>Gammaproteobacteria</taxon>
        <taxon>Vibrionales</taxon>
        <taxon>Vibrionaceae</taxon>
        <taxon>Enterovibrio</taxon>
    </lineage>
</organism>
<evidence type="ECO:0000256" key="2">
    <source>
        <dbReference type="ARBA" id="ARBA00022741"/>
    </source>
</evidence>
<keyword evidence="3" id="KW-0975">Bacterial flagellum</keyword>
<dbReference type="Gene3D" id="2.30.110.10">
    <property type="entry name" value="Electron Transport, Fmn-binding Protein, Chain A"/>
    <property type="match status" value="1"/>
</dbReference>
<dbReference type="EMBL" id="FUXU01000101">
    <property type="protein sequence ID" value="SKA68548.1"/>
    <property type="molecule type" value="Genomic_DNA"/>
</dbReference>
<sequence length="233" mass="25490">MNTTNTLLPSVFLPTISVGCALSLELKYKDNISAFTGASKLIGYRDKKYILLETPSDPELSKLLSDPSGLQIVVKGLNASRYGEIFAFKSHILSVMHRPEKMLAIALPDIVNIHRMRQHARYNVSRIVQLEIDGRNTLAKLADVSLGGCAIRTSSNLFVDTGETIRVIINSLFEEPVYFDGVVASVSGHGEGIQLGIQFNEPETDLLKNTLGRLIVQADILAETAKSCEETTA</sequence>
<dbReference type="GO" id="GO:0035438">
    <property type="term" value="F:cyclic-di-GMP binding"/>
    <property type="evidence" value="ECO:0007669"/>
    <property type="project" value="InterPro"/>
</dbReference>
<dbReference type="Pfam" id="PF12945">
    <property type="entry name" value="PilZNR"/>
    <property type="match status" value="1"/>
</dbReference>
<name>A0A1T4VUN2_9GAMM</name>
<dbReference type="InterPro" id="IPR009926">
    <property type="entry name" value="T3SS_YcgR_PilZN"/>
</dbReference>
<keyword evidence="7" id="KW-1185">Reference proteome</keyword>
<reference evidence="7" key="1">
    <citation type="submission" date="2017-02" db="EMBL/GenBank/DDBJ databases">
        <authorList>
            <person name="Varghese N."/>
            <person name="Submissions S."/>
        </authorList>
    </citation>
    <scope>NUCLEOTIDE SEQUENCE [LARGE SCALE GENOMIC DNA]</scope>
    <source>
        <strain evidence="7">DSM 22720</strain>
    </source>
</reference>
<dbReference type="Gene3D" id="2.40.10.220">
    <property type="entry name" value="predicted glycosyltransferase like domains"/>
    <property type="match status" value="1"/>
</dbReference>
<dbReference type="RefSeq" id="WP_078754398.1">
    <property type="nucleotide sequence ID" value="NZ_FUXU01000101.1"/>
</dbReference>
<dbReference type="OrthoDB" id="5915058at2"/>
<keyword evidence="2" id="KW-0547">Nucleotide-binding</keyword>
<evidence type="ECO:0000256" key="3">
    <source>
        <dbReference type="ARBA" id="ARBA00023143"/>
    </source>
</evidence>
<feature type="domain" description="Type III secretion system flagellar brake protein YcgR PilZN" evidence="5">
    <location>
        <begin position="23"/>
        <end position="108"/>
    </location>
</feature>
<evidence type="ECO:0000259" key="5">
    <source>
        <dbReference type="Pfam" id="PF12945"/>
    </source>
</evidence>